<protein>
    <submittedName>
        <fullName evidence="3">LysM peptidoglycan-binding domain-containing protein</fullName>
    </submittedName>
</protein>
<feature type="domain" description="LysM" evidence="2">
    <location>
        <begin position="251"/>
        <end position="300"/>
    </location>
</feature>
<dbReference type="EMBL" id="VXRY01000396">
    <property type="protein sequence ID" value="MXY34385.1"/>
    <property type="molecule type" value="Genomic_DNA"/>
</dbReference>
<feature type="compositionally biased region" description="Polar residues" evidence="1">
    <location>
        <begin position="106"/>
        <end position="116"/>
    </location>
</feature>
<name>A0A6B0Y211_9RHOB</name>
<proteinExistence type="predicted"/>
<accession>A0A6B0Y211</accession>
<dbReference type="PANTHER" id="PTHR34700:SF4">
    <property type="entry name" value="PHAGE-LIKE ELEMENT PBSX PROTEIN XKDP"/>
    <property type="match status" value="1"/>
</dbReference>
<dbReference type="CDD" id="cd00118">
    <property type="entry name" value="LysM"/>
    <property type="match status" value="1"/>
</dbReference>
<evidence type="ECO:0000313" key="3">
    <source>
        <dbReference type="EMBL" id="MXY34385.1"/>
    </source>
</evidence>
<dbReference type="Pfam" id="PF01476">
    <property type="entry name" value="LysM"/>
    <property type="match status" value="1"/>
</dbReference>
<gene>
    <name evidence="3" type="ORF">F4Y60_09930</name>
</gene>
<dbReference type="InterPro" id="IPR013783">
    <property type="entry name" value="Ig-like_fold"/>
</dbReference>
<feature type="compositionally biased region" description="Polar residues" evidence="1">
    <location>
        <begin position="1"/>
        <end position="42"/>
    </location>
</feature>
<dbReference type="InterPro" id="IPR018392">
    <property type="entry name" value="LysM"/>
</dbReference>
<reference evidence="3" key="1">
    <citation type="submission" date="2019-09" db="EMBL/GenBank/DDBJ databases">
        <title>Characterisation of the sponge microbiome using genome-centric metagenomics.</title>
        <authorList>
            <person name="Engelberts J.P."/>
            <person name="Robbins S.J."/>
            <person name="De Goeij J.M."/>
            <person name="Aranda M."/>
            <person name="Bell S.C."/>
            <person name="Webster N.S."/>
        </authorList>
    </citation>
    <scope>NUCLEOTIDE SEQUENCE</scope>
    <source>
        <strain evidence="3">SB0664_bin_43</strain>
    </source>
</reference>
<feature type="non-terminal residue" evidence="3">
    <location>
        <position position="1"/>
    </location>
</feature>
<feature type="region of interest" description="Disordered" evidence="1">
    <location>
        <begin position="1"/>
        <end position="120"/>
    </location>
</feature>
<dbReference type="InterPro" id="IPR052196">
    <property type="entry name" value="Bact_Kbp"/>
</dbReference>
<dbReference type="PROSITE" id="PS51782">
    <property type="entry name" value="LYSM"/>
    <property type="match status" value="1"/>
</dbReference>
<comment type="caution">
    <text evidence="3">The sequence shown here is derived from an EMBL/GenBank/DDBJ whole genome shotgun (WGS) entry which is preliminary data.</text>
</comment>
<dbReference type="AlphaFoldDB" id="A0A6B0Y211"/>
<organism evidence="3">
    <name type="scientific">Boseongicola sp. SB0664_bin_43</name>
    <dbReference type="NCBI Taxonomy" id="2604844"/>
    <lineage>
        <taxon>Bacteria</taxon>
        <taxon>Pseudomonadati</taxon>
        <taxon>Pseudomonadota</taxon>
        <taxon>Alphaproteobacteria</taxon>
        <taxon>Rhodobacterales</taxon>
        <taxon>Paracoccaceae</taxon>
        <taxon>Boseongicola</taxon>
    </lineage>
</organism>
<feature type="compositionally biased region" description="Polar residues" evidence="1">
    <location>
        <begin position="65"/>
        <end position="80"/>
    </location>
</feature>
<sequence length="302" mass="32184">ASTDQATQLDAARTTPTAASTEQPRQPEVEQTASTNASTDQATELDAERTASTTAATERAEQADVGQTASTIASAGQTEPSGDRRTALAVNSTDQAEQPDVERTASVATTTEQADQSDGRQALPTVLLADESGVQVVQDSSDSSEVPENVSVDTIAYDDEGEVTVGGRATGTETVRIYLDNKDLVDASVGEGGQWRTPLPDVDTGTYTLRVDELNSEGRVISRVETPFLREAVEDIQALDKSPATLLAPVSLVTIQPGNTLWGLARKRYGRGILYVRVYEANTDRIRDPDLIFPGQIFAVPD</sequence>
<dbReference type="InterPro" id="IPR036779">
    <property type="entry name" value="LysM_dom_sf"/>
</dbReference>
<evidence type="ECO:0000259" key="2">
    <source>
        <dbReference type="PROSITE" id="PS51782"/>
    </source>
</evidence>
<dbReference type="PANTHER" id="PTHR34700">
    <property type="entry name" value="POTASSIUM BINDING PROTEIN KBP"/>
    <property type="match status" value="1"/>
</dbReference>
<evidence type="ECO:0000256" key="1">
    <source>
        <dbReference type="SAM" id="MobiDB-lite"/>
    </source>
</evidence>
<dbReference type="Gene3D" id="2.60.40.10">
    <property type="entry name" value="Immunoglobulins"/>
    <property type="match status" value="1"/>
</dbReference>
<dbReference type="Gene3D" id="3.10.350.10">
    <property type="entry name" value="LysM domain"/>
    <property type="match status" value="1"/>
</dbReference>